<dbReference type="Proteomes" id="UP001497512">
    <property type="component" value="Chromosome 4"/>
</dbReference>
<organism evidence="1 2">
    <name type="scientific">Sphagnum troendelagicum</name>
    <dbReference type="NCBI Taxonomy" id="128251"/>
    <lineage>
        <taxon>Eukaryota</taxon>
        <taxon>Viridiplantae</taxon>
        <taxon>Streptophyta</taxon>
        <taxon>Embryophyta</taxon>
        <taxon>Bryophyta</taxon>
        <taxon>Sphagnophytina</taxon>
        <taxon>Sphagnopsida</taxon>
        <taxon>Sphagnales</taxon>
        <taxon>Sphagnaceae</taxon>
        <taxon>Sphagnum</taxon>
    </lineage>
</organism>
<sequence>MLNEAPTRNTKLSFTKHWGAQKSACIIRHFRAARHSVPDSVRKVIGMGIPTSSPKENKGHYPNLEEFQKICGDSMFIHNGEMVAIILHALVPSIEASEHVQTLGNLFRYGGTMLRTCSPESQMALFGHRFCRGDLTVDSGEKLFHSHGGH</sequence>
<evidence type="ECO:0000313" key="2">
    <source>
        <dbReference type="Proteomes" id="UP001497512"/>
    </source>
</evidence>
<name>A0ABP0UKB5_9BRYO</name>
<proteinExistence type="predicted"/>
<reference evidence="1" key="1">
    <citation type="submission" date="2024-02" db="EMBL/GenBank/DDBJ databases">
        <authorList>
            <consortium name="ELIXIR-Norway"/>
            <consortium name="Elixir Norway"/>
        </authorList>
    </citation>
    <scope>NUCLEOTIDE SEQUENCE</scope>
</reference>
<gene>
    <name evidence="1" type="ORF">CSSPTR1EN2_LOCUS16394</name>
</gene>
<accession>A0ABP0UKB5</accession>
<dbReference type="EMBL" id="OZ019896">
    <property type="protein sequence ID" value="CAK9222775.1"/>
    <property type="molecule type" value="Genomic_DNA"/>
</dbReference>
<keyword evidence="2" id="KW-1185">Reference proteome</keyword>
<evidence type="ECO:0000313" key="1">
    <source>
        <dbReference type="EMBL" id="CAK9222775.1"/>
    </source>
</evidence>
<protein>
    <submittedName>
        <fullName evidence="1">Uncharacterized protein</fullName>
    </submittedName>
</protein>